<dbReference type="EMBL" id="CP078063">
    <property type="protein sequence ID" value="UVE51852.1"/>
    <property type="molecule type" value="Genomic_DNA"/>
</dbReference>
<name>A0ABY5RHK9_HALLR</name>
<evidence type="ECO:0000313" key="1">
    <source>
        <dbReference type="EMBL" id="UVE51852.1"/>
    </source>
</evidence>
<sequence length="78" mass="7948">MAVSSVPVAGKVGDSGQQANSTVQCQVSMDVASMALMTKGLLTFSPYGVIIKAIEVFQEPVGYVSVPAGVNCNTVVVA</sequence>
<protein>
    <submittedName>
        <fullName evidence="1">Uncharacterized protein</fullName>
    </submittedName>
</protein>
<keyword evidence="2" id="KW-1185">Reference proteome</keyword>
<accession>A0ABY5RHK9</accession>
<reference evidence="1" key="1">
    <citation type="submission" date="2021-07" db="EMBL/GenBank/DDBJ databases">
        <title>Studies on halocins as antimicrobial molecules from haloarchaea.</title>
        <authorList>
            <person name="Kumar S."/>
            <person name="Khare S.K."/>
        </authorList>
    </citation>
    <scope>NUCLEOTIDE SEQUENCE</scope>
    <source>
        <strain evidence="1">NCIM 5678</strain>
    </source>
</reference>
<proteinExistence type="predicted"/>
<gene>
    <name evidence="1" type="ORF">KU306_07345</name>
</gene>
<organism evidence="1 2">
    <name type="scientific">Haloferax larsenii</name>
    <dbReference type="NCBI Taxonomy" id="302484"/>
    <lineage>
        <taxon>Archaea</taxon>
        <taxon>Methanobacteriati</taxon>
        <taxon>Methanobacteriota</taxon>
        <taxon>Stenosarchaea group</taxon>
        <taxon>Halobacteria</taxon>
        <taxon>Halobacteriales</taxon>
        <taxon>Haloferacaceae</taxon>
        <taxon>Haloferax</taxon>
    </lineage>
</organism>
<evidence type="ECO:0000313" key="2">
    <source>
        <dbReference type="Proteomes" id="UP001058330"/>
    </source>
</evidence>
<dbReference type="Proteomes" id="UP001058330">
    <property type="component" value="Chromosome"/>
</dbReference>